<evidence type="ECO:0000313" key="3">
    <source>
        <dbReference type="Proteomes" id="UP000198683"/>
    </source>
</evidence>
<proteinExistence type="predicted"/>
<dbReference type="EMBL" id="FNFB01000010">
    <property type="protein sequence ID" value="SDK69235.1"/>
    <property type="molecule type" value="Genomic_DNA"/>
</dbReference>
<dbReference type="SUPFAM" id="SSF51735">
    <property type="entry name" value="NAD(P)-binding Rossmann-fold domains"/>
    <property type="match status" value="1"/>
</dbReference>
<dbReference type="STRING" id="683260.SAMN05421874_11067"/>
<dbReference type="InterPro" id="IPR001509">
    <property type="entry name" value="Epimerase_deHydtase"/>
</dbReference>
<keyword evidence="3" id="KW-1185">Reference proteome</keyword>
<dbReference type="AlphaFoldDB" id="A0A1G9DZE6"/>
<dbReference type="InterPro" id="IPR036291">
    <property type="entry name" value="NAD(P)-bd_dom_sf"/>
</dbReference>
<dbReference type="PANTHER" id="PTHR43245">
    <property type="entry name" value="BIFUNCTIONAL POLYMYXIN RESISTANCE PROTEIN ARNA"/>
    <property type="match status" value="1"/>
</dbReference>
<name>A0A1G9DZE6_9ACTN</name>
<dbReference type="Gene3D" id="3.40.50.720">
    <property type="entry name" value="NAD(P)-binding Rossmann-like Domain"/>
    <property type="match status" value="1"/>
</dbReference>
<evidence type="ECO:0000313" key="2">
    <source>
        <dbReference type="EMBL" id="SDK69235.1"/>
    </source>
</evidence>
<feature type="domain" description="NAD-dependent epimerase/dehydratase" evidence="1">
    <location>
        <begin position="3"/>
        <end position="216"/>
    </location>
</feature>
<dbReference type="Proteomes" id="UP000198683">
    <property type="component" value="Unassembled WGS sequence"/>
</dbReference>
<gene>
    <name evidence="2" type="ORF">SAMN05421874_11067</name>
</gene>
<protein>
    <submittedName>
        <fullName evidence="2">Nucleoside-diphosphate-sugar epimerase</fullName>
    </submittedName>
</protein>
<dbReference type="RefSeq" id="WP_090766311.1">
    <property type="nucleotide sequence ID" value="NZ_FNFB01000010.1"/>
</dbReference>
<evidence type="ECO:0000259" key="1">
    <source>
        <dbReference type="Pfam" id="PF01370"/>
    </source>
</evidence>
<dbReference type="InterPro" id="IPR050177">
    <property type="entry name" value="Lipid_A_modif_metabolic_enz"/>
</dbReference>
<accession>A0A1G9DZE6</accession>
<dbReference type="Pfam" id="PF01370">
    <property type="entry name" value="Epimerase"/>
    <property type="match status" value="1"/>
</dbReference>
<organism evidence="2 3">
    <name type="scientific">Nonomuraea maritima</name>
    <dbReference type="NCBI Taxonomy" id="683260"/>
    <lineage>
        <taxon>Bacteria</taxon>
        <taxon>Bacillati</taxon>
        <taxon>Actinomycetota</taxon>
        <taxon>Actinomycetes</taxon>
        <taxon>Streptosporangiales</taxon>
        <taxon>Streptosporangiaceae</taxon>
        <taxon>Nonomuraea</taxon>
    </lineage>
</organism>
<sequence length="319" mass="34577">MRVVVIGGSGHIGTYLVPRLVEAGHEVVNVSRGKREPYSPHGAWRHVTTVTADRDAEEADGTFGRRIAELEGDVVIDLICFTEASARALADALAGRVRHFLHCGTIWTHGPSAQVPTPEDAQKRPFGEYGIQKAAIEAYLLDRAHRDGFPVTIIHPGHITGPGWVPVNPAGNVNPAVYQALADGEELALPNLGMETVQHVHADDVARLFMDAMASRSAALGESFHSVATTALTLRGYAEAAAGWFGRDARLTFLPWEQWQGTVSEQDAKITYDHIAHSPHCSMDKAERLLGHRPRYTALEAIHEAVEALVSAGTITVSR</sequence>
<dbReference type="OrthoDB" id="9774199at2"/>
<reference evidence="2 3" key="1">
    <citation type="submission" date="2016-10" db="EMBL/GenBank/DDBJ databases">
        <authorList>
            <person name="de Groot N.N."/>
        </authorList>
    </citation>
    <scope>NUCLEOTIDE SEQUENCE [LARGE SCALE GENOMIC DNA]</scope>
    <source>
        <strain evidence="2 3">CGMCC 4.5681</strain>
    </source>
</reference>